<dbReference type="PROSITE" id="PS51318">
    <property type="entry name" value="TAT"/>
    <property type="match status" value="1"/>
</dbReference>
<reference evidence="2" key="1">
    <citation type="journal article" date="2019" name="Emerg. Microbes Infect.">
        <title>Comprehensive subspecies identification of 175 nontuberculous mycobacteria species based on 7547 genomic profiles.</title>
        <authorList>
            <person name="Matsumoto Y."/>
            <person name="Kinjo T."/>
            <person name="Motooka D."/>
            <person name="Nabeya D."/>
            <person name="Jung N."/>
            <person name="Uechi K."/>
            <person name="Horii T."/>
            <person name="Iida T."/>
            <person name="Fujita J."/>
            <person name="Nakamura S."/>
        </authorList>
    </citation>
    <scope>NUCLEOTIDE SEQUENCE [LARGE SCALE GENOMIC DNA]</scope>
    <source>
        <strain evidence="2">JCM 13671</strain>
    </source>
</reference>
<feature type="compositionally biased region" description="Polar residues" evidence="1">
    <location>
        <begin position="122"/>
        <end position="133"/>
    </location>
</feature>
<evidence type="ECO:0000313" key="3">
    <source>
        <dbReference type="Proteomes" id="UP000466931"/>
    </source>
</evidence>
<dbReference type="OrthoDB" id="4731062at2"/>
<name>A0A7I7XWX4_9MYCO</name>
<protein>
    <submittedName>
        <fullName evidence="2">Uncharacterized protein</fullName>
    </submittedName>
</protein>
<evidence type="ECO:0000256" key="1">
    <source>
        <dbReference type="SAM" id="MobiDB-lite"/>
    </source>
</evidence>
<accession>A0A7I7XWX4</accession>
<dbReference type="RefSeq" id="WP_085150636.1">
    <property type="nucleotide sequence ID" value="NZ_AP022612.1"/>
</dbReference>
<proteinExistence type="predicted"/>
<gene>
    <name evidence="2" type="ORF">MCNF_19470</name>
</gene>
<dbReference type="EMBL" id="AP022612">
    <property type="protein sequence ID" value="BBZ33342.1"/>
    <property type="molecule type" value="Genomic_DNA"/>
</dbReference>
<reference evidence="2" key="2">
    <citation type="submission" date="2020-02" db="EMBL/GenBank/DDBJ databases">
        <authorList>
            <person name="Matsumoto Y."/>
            <person name="Motooka D."/>
            <person name="Nakamura S."/>
        </authorList>
    </citation>
    <scope>NUCLEOTIDE SEQUENCE</scope>
    <source>
        <strain evidence="2">JCM 13671</strain>
    </source>
</reference>
<sequence>MTEKLTSHLRRAAVAGVASAGMAVTLALGSLGFGTATANADVLDDLAQQYSTGAGAGQVANLLRTSLQLRAQGYRPKPADYQAIKSAMDRNANQAPLIEALQGAVNSQLKQQRQMSGAGGQSPIQLGVTSNPNWAPGNPMQQDDPIFPIPGR</sequence>
<keyword evidence="3" id="KW-1185">Reference proteome</keyword>
<evidence type="ECO:0000313" key="2">
    <source>
        <dbReference type="EMBL" id="BBZ33342.1"/>
    </source>
</evidence>
<dbReference type="AlphaFoldDB" id="A0A7I7XWX4"/>
<feature type="region of interest" description="Disordered" evidence="1">
    <location>
        <begin position="114"/>
        <end position="152"/>
    </location>
</feature>
<organism evidence="2 3">
    <name type="scientific">Mycolicibacterium confluentis</name>
    <dbReference type="NCBI Taxonomy" id="28047"/>
    <lineage>
        <taxon>Bacteria</taxon>
        <taxon>Bacillati</taxon>
        <taxon>Actinomycetota</taxon>
        <taxon>Actinomycetes</taxon>
        <taxon>Mycobacteriales</taxon>
        <taxon>Mycobacteriaceae</taxon>
        <taxon>Mycolicibacterium</taxon>
    </lineage>
</organism>
<dbReference type="InterPro" id="IPR006311">
    <property type="entry name" value="TAT_signal"/>
</dbReference>
<dbReference type="Proteomes" id="UP000466931">
    <property type="component" value="Chromosome"/>
</dbReference>